<accession>A0A552DC59</accession>
<dbReference type="EMBL" id="SFBL01000233">
    <property type="protein sequence ID" value="TRU19806.1"/>
    <property type="molecule type" value="Genomic_DNA"/>
</dbReference>
<dbReference type="Proteomes" id="UP000319313">
    <property type="component" value="Unassembled WGS sequence"/>
</dbReference>
<gene>
    <name evidence="1" type="ORF">EWV81_23460</name>
</gene>
<reference evidence="1 2" key="1">
    <citation type="submission" date="2019-01" db="EMBL/GenBank/DDBJ databases">
        <title>Coherence of Microcystis species and biogeography revealed through population genomics.</title>
        <authorList>
            <person name="Perez-Carrascal O.M."/>
            <person name="Terrat Y."/>
            <person name="Giani A."/>
            <person name="Fortin N."/>
            <person name="Tromas N."/>
            <person name="Shapiro B.J."/>
        </authorList>
    </citation>
    <scope>NUCLEOTIDE SEQUENCE [LARGE SCALE GENOMIC DNA]</scope>
    <source>
        <strain evidence="1">Ma_SC_T_19800800_S464</strain>
    </source>
</reference>
<name>A0A552DC59_MICAE</name>
<comment type="caution">
    <text evidence="1">The sequence shown here is derived from an EMBL/GenBank/DDBJ whole genome shotgun (WGS) entry which is preliminary data.</text>
</comment>
<evidence type="ECO:0000313" key="2">
    <source>
        <dbReference type="Proteomes" id="UP000319313"/>
    </source>
</evidence>
<sequence length="89" mass="10133">MTNEQILLEKWRTLPDDKQQQVLELVESFCLEEQTITDPVASYQPKTELGKRLQKIRTAIVASGESLLDLEGIEREKAERRGGYQGDNG</sequence>
<organism evidence="1 2">
    <name type="scientific">Microcystis aeruginosa Ma_SC_T_19800800_S464</name>
    <dbReference type="NCBI Taxonomy" id="2486257"/>
    <lineage>
        <taxon>Bacteria</taxon>
        <taxon>Bacillati</taxon>
        <taxon>Cyanobacteriota</taxon>
        <taxon>Cyanophyceae</taxon>
        <taxon>Oscillatoriophycideae</taxon>
        <taxon>Chroococcales</taxon>
        <taxon>Microcystaceae</taxon>
        <taxon>Microcystis</taxon>
    </lineage>
</organism>
<proteinExistence type="predicted"/>
<evidence type="ECO:0000313" key="1">
    <source>
        <dbReference type="EMBL" id="TRU19806.1"/>
    </source>
</evidence>
<protein>
    <submittedName>
        <fullName evidence="1">Uncharacterized protein</fullName>
    </submittedName>
</protein>
<dbReference type="AlphaFoldDB" id="A0A552DC59"/>